<keyword evidence="1" id="KW-0732">Signal</keyword>
<dbReference type="EMBL" id="SHNO01000001">
    <property type="protein sequence ID" value="MCX2977509.1"/>
    <property type="molecule type" value="Genomic_DNA"/>
</dbReference>
<dbReference type="RefSeq" id="WP_279249226.1">
    <property type="nucleotide sequence ID" value="NZ_SHNO01000001.1"/>
</dbReference>
<feature type="signal peptide" evidence="1">
    <location>
        <begin position="1"/>
        <end position="21"/>
    </location>
</feature>
<accession>A0ABT3T639</accession>
<proteinExistence type="predicted"/>
<sequence length="159" mass="17349">MKKVLISFFVLASCMAPSAMAQDNSLVFYSPHVDPHYVDMAPAGLSVGDQYTRHGDVMSDPKGPSIGEYYSQASLIFLDTAAKKSARTYKHEVMLPGGTIYTWDVVQTEHGEPVKPGHMHEGAIIGGTGKYAGIRGTYTIELMSSGDVFKTSYSYWLGQ</sequence>
<gene>
    <name evidence="2" type="ORF">EYC82_09110</name>
</gene>
<evidence type="ECO:0008006" key="4">
    <source>
        <dbReference type="Google" id="ProtNLM"/>
    </source>
</evidence>
<organism evidence="2 3">
    <name type="scientific">Candidatus Marimicrobium litorale</name>
    <dbReference type="NCBI Taxonomy" id="2518991"/>
    <lineage>
        <taxon>Bacteria</taxon>
        <taxon>Pseudomonadati</taxon>
        <taxon>Pseudomonadota</taxon>
        <taxon>Gammaproteobacteria</taxon>
        <taxon>Cellvibrionales</taxon>
        <taxon>Halieaceae</taxon>
        <taxon>Marimicrobium</taxon>
    </lineage>
</organism>
<dbReference type="Proteomes" id="UP001143304">
    <property type="component" value="Unassembled WGS sequence"/>
</dbReference>
<evidence type="ECO:0000313" key="2">
    <source>
        <dbReference type="EMBL" id="MCX2977509.1"/>
    </source>
</evidence>
<evidence type="ECO:0000313" key="3">
    <source>
        <dbReference type="Proteomes" id="UP001143304"/>
    </source>
</evidence>
<reference evidence="2" key="1">
    <citation type="submission" date="2019-02" db="EMBL/GenBank/DDBJ databases">
        <authorList>
            <person name="Li S.-H."/>
        </authorList>
    </citation>
    <scope>NUCLEOTIDE SEQUENCE</scope>
    <source>
        <strain evidence="2">IMCC11814</strain>
    </source>
</reference>
<evidence type="ECO:0000256" key="1">
    <source>
        <dbReference type="SAM" id="SignalP"/>
    </source>
</evidence>
<comment type="caution">
    <text evidence="2">The sequence shown here is derived from an EMBL/GenBank/DDBJ whole genome shotgun (WGS) entry which is preliminary data.</text>
</comment>
<name>A0ABT3T639_9GAMM</name>
<feature type="chain" id="PRO_5046350256" description="Allene oxide cyclase barrel-like domain-containing protein" evidence="1">
    <location>
        <begin position="22"/>
        <end position="159"/>
    </location>
</feature>
<protein>
    <recommendedName>
        <fullName evidence="4">Allene oxide cyclase barrel-like domain-containing protein</fullName>
    </recommendedName>
</protein>
<keyword evidence="3" id="KW-1185">Reference proteome</keyword>